<feature type="compositionally biased region" description="Basic and acidic residues" evidence="1">
    <location>
        <begin position="154"/>
        <end position="163"/>
    </location>
</feature>
<dbReference type="Pfam" id="PF15236">
    <property type="entry name" value="CCDC66"/>
    <property type="match status" value="1"/>
</dbReference>
<feature type="domain" description="CCDC66" evidence="2">
    <location>
        <begin position="224"/>
        <end position="355"/>
    </location>
</feature>
<dbReference type="KEGG" id="soy:115889949"/>
<dbReference type="PANTHER" id="PTHR22736:SF2">
    <property type="entry name" value="COILED-COIL DOMAIN-CONTAINING PROTEIN 66"/>
    <property type="match status" value="1"/>
</dbReference>
<feature type="compositionally biased region" description="Basic and acidic residues" evidence="1">
    <location>
        <begin position="96"/>
        <end position="105"/>
    </location>
</feature>
<feature type="compositionally biased region" description="Polar residues" evidence="1">
    <location>
        <begin position="83"/>
        <end position="95"/>
    </location>
</feature>
<feature type="compositionally biased region" description="Polar residues" evidence="1">
    <location>
        <begin position="109"/>
        <end position="119"/>
    </location>
</feature>
<dbReference type="GeneID" id="115889949"/>
<dbReference type="RefSeq" id="XP_030765909.1">
    <property type="nucleotide sequence ID" value="XM_030910049.1"/>
</dbReference>
<feature type="compositionally biased region" description="Basic and acidic residues" evidence="1">
    <location>
        <begin position="619"/>
        <end position="633"/>
    </location>
</feature>
<name>A0A6J2YRJ8_SITOR</name>
<proteinExistence type="predicted"/>
<dbReference type="AlphaFoldDB" id="A0A6J2YRJ8"/>
<dbReference type="InParanoid" id="A0A6J2YRJ8"/>
<accession>A0A6J2YRJ8</accession>
<evidence type="ECO:0000259" key="2">
    <source>
        <dbReference type="Pfam" id="PF15236"/>
    </source>
</evidence>
<feature type="compositionally biased region" description="Polar residues" evidence="1">
    <location>
        <begin position="536"/>
        <end position="553"/>
    </location>
</feature>
<dbReference type="InterPro" id="IPR040467">
    <property type="entry name" value="CCDC66_dom"/>
</dbReference>
<feature type="region of interest" description="Disordered" evidence="1">
    <location>
        <begin position="437"/>
        <end position="459"/>
    </location>
</feature>
<feature type="compositionally biased region" description="Polar residues" evidence="1">
    <location>
        <begin position="56"/>
        <end position="65"/>
    </location>
</feature>
<gene>
    <name evidence="4" type="primary">LOC115889949</name>
</gene>
<dbReference type="OrthoDB" id="10042846at2759"/>
<dbReference type="PANTHER" id="PTHR22736">
    <property type="entry name" value="COILED-COIL DOMAIN-CONTAINING PROTEIN 66"/>
    <property type="match status" value="1"/>
</dbReference>
<dbReference type="InterPro" id="IPR039183">
    <property type="entry name" value="CCD66"/>
</dbReference>
<feature type="region of interest" description="Disordered" evidence="1">
    <location>
        <begin position="201"/>
        <end position="228"/>
    </location>
</feature>
<evidence type="ECO:0000313" key="4">
    <source>
        <dbReference type="RefSeq" id="XP_030765909.1"/>
    </source>
</evidence>
<evidence type="ECO:0000313" key="3">
    <source>
        <dbReference type="Proteomes" id="UP000504635"/>
    </source>
</evidence>
<feature type="region of interest" description="Disordered" evidence="1">
    <location>
        <begin position="291"/>
        <end position="316"/>
    </location>
</feature>
<dbReference type="GO" id="GO:0060271">
    <property type="term" value="P:cilium assembly"/>
    <property type="evidence" value="ECO:0007669"/>
    <property type="project" value="TreeGrafter"/>
</dbReference>
<protein>
    <submittedName>
        <fullName evidence="4">Trichohyalin</fullName>
    </submittedName>
</protein>
<feature type="region of interest" description="Disordered" evidence="1">
    <location>
        <begin position="532"/>
        <end position="651"/>
    </location>
</feature>
<dbReference type="GO" id="GO:0008017">
    <property type="term" value="F:microtubule binding"/>
    <property type="evidence" value="ECO:0007669"/>
    <property type="project" value="TreeGrafter"/>
</dbReference>
<dbReference type="GO" id="GO:0005874">
    <property type="term" value="C:microtubule"/>
    <property type="evidence" value="ECO:0007669"/>
    <property type="project" value="TreeGrafter"/>
</dbReference>
<organism evidence="3 4">
    <name type="scientific">Sitophilus oryzae</name>
    <name type="common">Rice weevil</name>
    <name type="synonym">Curculio oryzae</name>
    <dbReference type="NCBI Taxonomy" id="7048"/>
    <lineage>
        <taxon>Eukaryota</taxon>
        <taxon>Metazoa</taxon>
        <taxon>Ecdysozoa</taxon>
        <taxon>Arthropoda</taxon>
        <taxon>Hexapoda</taxon>
        <taxon>Insecta</taxon>
        <taxon>Pterygota</taxon>
        <taxon>Neoptera</taxon>
        <taxon>Endopterygota</taxon>
        <taxon>Coleoptera</taxon>
        <taxon>Polyphaga</taxon>
        <taxon>Cucujiformia</taxon>
        <taxon>Curculionidae</taxon>
        <taxon>Dryophthorinae</taxon>
        <taxon>Sitophilus</taxon>
    </lineage>
</organism>
<dbReference type="GO" id="GO:0005929">
    <property type="term" value="C:cilium"/>
    <property type="evidence" value="ECO:0007669"/>
    <property type="project" value="TreeGrafter"/>
</dbReference>
<feature type="compositionally biased region" description="Basic and acidic residues" evidence="1">
    <location>
        <begin position="554"/>
        <end position="591"/>
    </location>
</feature>
<reference evidence="4" key="1">
    <citation type="submission" date="2025-08" db="UniProtKB">
        <authorList>
            <consortium name="RefSeq"/>
        </authorList>
    </citation>
    <scope>IDENTIFICATION</scope>
    <source>
        <tissue evidence="4">Gonads</tissue>
    </source>
</reference>
<evidence type="ECO:0000256" key="1">
    <source>
        <dbReference type="SAM" id="MobiDB-lite"/>
    </source>
</evidence>
<keyword evidence="3" id="KW-1185">Reference proteome</keyword>
<dbReference type="Proteomes" id="UP000504635">
    <property type="component" value="Unplaced"/>
</dbReference>
<sequence>MTADSYNTKPMSLVERKKLQWAKEREELANLTAPYRQYSQNFEKSFDRSKYGSRHPTIQKQSSLDNYPKDQERRSSLPPLYKNQYNSNYDYNQKNYKSEKFDRGGETSGYGSDTNNQTPEYKENSLPPAGNSQWTGGHTGHGGHQSGYESSSSFRDDRPKWGDKGVGVGKFWQPKEEHYEKIADEPPNWVKRGLQGDGAILVANSSPSASPEQRYEDHDRPCTGSSFSQHKCYLRGQNMPIDAVELAERERKRQVALAHQEAIRQQLEEREKRREEERIRRIREEREEELRIEREQEYERQKKLQEERAHQEKLERERRRKEAIREAMELAEKEAKLEKIRLRMMKQSTRNDDTERNMAENVLEKEKVPNESKLIEKVENSNKDCLNNNKEVIPGQKPENITKEINNNLVNQSETSNVQNSPTKSTTSIPQSVINEQENQMNNQRSLTPISQSSRNTNNYSPRIDQLAYLLQPSLESFQNFQYAVLIPTPTTQFPIAIPVNFPNQSNQTEAINAPRTENRILTPTRYRNNIRKCDSSTQTDPVLNSARSSSETGDGRDKYLREKMNNLEINYENKRRDRRSRSESMEERPKWGVNRPPTRYMKQSEKDPLYQRRKLRQKRENANKSYDEKNSSDESQTATPRHYRKKDLIEKRPSRARWRTEERIFSGNLKMYQREIVPLETDQNHLYYKCCCTCRCQKHGCSENVKVDILKIEDDTPRDELRSKCSESSVDRIKQDSLDSVEDGNKIDLLGKLSSLHNGLLQEQAKWENSPRTPLLLPNSL</sequence>
<feature type="region of interest" description="Disordered" evidence="1">
    <location>
        <begin position="46"/>
        <end position="169"/>
    </location>
</feature>